<dbReference type="eggNOG" id="COG4977">
    <property type="taxonomic scope" value="Bacteria"/>
</dbReference>
<dbReference type="SUPFAM" id="SSF51182">
    <property type="entry name" value="RmlC-like cupins"/>
    <property type="match status" value="1"/>
</dbReference>
<evidence type="ECO:0000256" key="3">
    <source>
        <dbReference type="ARBA" id="ARBA00023163"/>
    </source>
</evidence>
<comment type="caution">
    <text evidence="5">The sequence shown here is derived from an EMBL/GenBank/DDBJ whole genome shotgun (WGS) entry which is preliminary data.</text>
</comment>
<reference evidence="5 6" key="1">
    <citation type="submission" date="2007-04" db="EMBL/GenBank/DDBJ databases">
        <authorList>
            <person name="Fulton L."/>
            <person name="Clifton S."/>
            <person name="Fulton B."/>
            <person name="Xu J."/>
            <person name="Minx P."/>
            <person name="Pepin K.H."/>
            <person name="Johnson M."/>
            <person name="Thiruvilangam P."/>
            <person name="Bhonagiri V."/>
            <person name="Nash W.E."/>
            <person name="Mardis E.R."/>
            <person name="Wilson R.K."/>
        </authorList>
    </citation>
    <scope>NUCLEOTIDE SEQUENCE [LARGE SCALE GENOMIC DNA]</scope>
    <source>
        <strain evidence="5 6">ATCC 29799</strain>
    </source>
</reference>
<dbReference type="RefSeq" id="WP_006575229.1">
    <property type="nucleotide sequence ID" value="NZ_AAXG02000055.1"/>
</dbReference>
<dbReference type="SUPFAM" id="SSF46689">
    <property type="entry name" value="Homeodomain-like"/>
    <property type="match status" value="2"/>
</dbReference>
<reference evidence="5 6" key="2">
    <citation type="submission" date="2007-06" db="EMBL/GenBank/DDBJ databases">
        <title>Draft genome sequence of Pseudoflavonifractor capillosus ATCC 29799.</title>
        <authorList>
            <person name="Sudarsanam P."/>
            <person name="Ley R."/>
            <person name="Guruge J."/>
            <person name="Turnbaugh P.J."/>
            <person name="Mahowald M."/>
            <person name="Liep D."/>
            <person name="Gordon J."/>
        </authorList>
    </citation>
    <scope>NUCLEOTIDE SEQUENCE [LARGE SCALE GENOMIC DNA]</scope>
    <source>
        <strain evidence="5 6">ATCC 29799</strain>
    </source>
</reference>
<sequence length="287" mass="32960">MASALSWHSPPKEKKLLDNASLQTLPVGYHCSTHLHRTMELFICLQGKLTFSVLNLTQTIQPGEYVVIFSNTPHSAAVCEEDCTLLQIHFHSRVLLDMLPQVNQSVLSLPFILEIILGKRKYFKGQNTVFLQSCVEGIRAELSNPQEYSDDMLYFYMAQLSILLSRDMRLSASNRLYENPHLINATLYIDQHYMEKLYIQDIADHVNISPRYLSKLFEVNFGMGVAAYINFVRIAKSIELKDEHPEYPMLSLALDTGFCSQQHFSKIFKEVMGVSPSNYFSLMYQIQ</sequence>
<dbReference type="InterPro" id="IPR011051">
    <property type="entry name" value="RmlC_Cupin_sf"/>
</dbReference>
<dbReference type="InterPro" id="IPR014710">
    <property type="entry name" value="RmlC-like_jellyroll"/>
</dbReference>
<name>A6P2Q4_9FIRM</name>
<proteinExistence type="predicted"/>
<dbReference type="InterPro" id="IPR009057">
    <property type="entry name" value="Homeodomain-like_sf"/>
</dbReference>
<keyword evidence="3" id="KW-0804">Transcription</keyword>
<dbReference type="OrthoDB" id="183331at2"/>
<dbReference type="Pfam" id="PF12833">
    <property type="entry name" value="HTH_18"/>
    <property type="match status" value="1"/>
</dbReference>
<dbReference type="AlphaFoldDB" id="A6P2Q4"/>
<evidence type="ECO:0000256" key="2">
    <source>
        <dbReference type="ARBA" id="ARBA00023125"/>
    </source>
</evidence>
<dbReference type="GO" id="GO:0003700">
    <property type="term" value="F:DNA-binding transcription factor activity"/>
    <property type="evidence" value="ECO:0007669"/>
    <property type="project" value="InterPro"/>
</dbReference>
<evidence type="ECO:0000259" key="4">
    <source>
        <dbReference type="PROSITE" id="PS01124"/>
    </source>
</evidence>
<organism evidence="5 6">
    <name type="scientific">Pseudoflavonifractor capillosus ATCC 29799</name>
    <dbReference type="NCBI Taxonomy" id="411467"/>
    <lineage>
        <taxon>Bacteria</taxon>
        <taxon>Bacillati</taxon>
        <taxon>Bacillota</taxon>
        <taxon>Clostridia</taxon>
        <taxon>Eubacteriales</taxon>
        <taxon>Oscillospiraceae</taxon>
        <taxon>Pseudoflavonifractor</taxon>
    </lineage>
</organism>
<keyword evidence="1" id="KW-0805">Transcription regulation</keyword>
<accession>A6P2Q4</accession>
<dbReference type="EMBL" id="AAXG02000055">
    <property type="protein sequence ID" value="EDM97454.1"/>
    <property type="molecule type" value="Genomic_DNA"/>
</dbReference>
<keyword evidence="6" id="KW-1185">Reference proteome</keyword>
<keyword evidence="2" id="KW-0238">DNA-binding</keyword>
<dbReference type="Proteomes" id="UP000003639">
    <property type="component" value="Unassembled WGS sequence"/>
</dbReference>
<dbReference type="InterPro" id="IPR013096">
    <property type="entry name" value="Cupin_2"/>
</dbReference>
<dbReference type="STRING" id="411467.BACCAP_04786"/>
<evidence type="ECO:0000313" key="5">
    <source>
        <dbReference type="EMBL" id="EDM97454.1"/>
    </source>
</evidence>
<dbReference type="Gene3D" id="1.10.10.60">
    <property type="entry name" value="Homeodomain-like"/>
    <property type="match status" value="2"/>
</dbReference>
<dbReference type="InterPro" id="IPR018060">
    <property type="entry name" value="HTH_AraC"/>
</dbReference>
<dbReference type="Gene3D" id="2.60.120.10">
    <property type="entry name" value="Jelly Rolls"/>
    <property type="match status" value="1"/>
</dbReference>
<dbReference type="SMART" id="SM00342">
    <property type="entry name" value="HTH_ARAC"/>
    <property type="match status" value="1"/>
</dbReference>
<dbReference type="GO" id="GO:0043565">
    <property type="term" value="F:sequence-specific DNA binding"/>
    <property type="evidence" value="ECO:0007669"/>
    <property type="project" value="InterPro"/>
</dbReference>
<dbReference type="Pfam" id="PF07883">
    <property type="entry name" value="Cupin_2"/>
    <property type="match status" value="1"/>
</dbReference>
<protein>
    <submittedName>
        <fullName evidence="5">Transcriptional regulator, AraC family</fullName>
    </submittedName>
</protein>
<feature type="domain" description="HTH araC/xylS-type" evidence="4">
    <location>
        <begin position="183"/>
        <end position="282"/>
    </location>
</feature>
<dbReference type="PROSITE" id="PS01124">
    <property type="entry name" value="HTH_ARAC_FAMILY_2"/>
    <property type="match status" value="1"/>
</dbReference>
<dbReference type="PANTHER" id="PTHR43280:SF2">
    <property type="entry name" value="HTH-TYPE TRANSCRIPTIONAL REGULATOR EXSA"/>
    <property type="match status" value="1"/>
</dbReference>
<evidence type="ECO:0000313" key="6">
    <source>
        <dbReference type="Proteomes" id="UP000003639"/>
    </source>
</evidence>
<evidence type="ECO:0000256" key="1">
    <source>
        <dbReference type="ARBA" id="ARBA00023015"/>
    </source>
</evidence>
<gene>
    <name evidence="5" type="ORF">BACCAP_04786</name>
</gene>
<dbReference type="PANTHER" id="PTHR43280">
    <property type="entry name" value="ARAC-FAMILY TRANSCRIPTIONAL REGULATOR"/>
    <property type="match status" value="1"/>
</dbReference>